<protein>
    <submittedName>
        <fullName evidence="4">DUF4342 domain-containing protein</fullName>
    </submittedName>
</protein>
<keyword evidence="2" id="KW-0812">Transmembrane</keyword>
<accession>A0AA47EL15</accession>
<evidence type="ECO:0000313" key="4">
    <source>
        <dbReference type="EMBL" id="WAG60981.1"/>
    </source>
</evidence>
<keyword evidence="2" id="KW-0472">Membrane</keyword>
<dbReference type="Pfam" id="PF14242">
    <property type="entry name" value="DUF4342"/>
    <property type="match status" value="1"/>
</dbReference>
<feature type="transmembrane region" description="Helical" evidence="2">
    <location>
        <begin position="87"/>
        <end position="110"/>
    </location>
</feature>
<reference evidence="4" key="1">
    <citation type="submission" date="2021-11" db="EMBL/GenBank/DDBJ databases">
        <title>Clostridia strains as spoilage organisms.</title>
        <authorList>
            <person name="Wambui J."/>
            <person name="Stevens M.J.A."/>
            <person name="Stephan R."/>
        </authorList>
    </citation>
    <scope>NUCLEOTIDE SEQUENCE</scope>
    <source>
        <strain evidence="4">CF009</strain>
    </source>
</reference>
<sequence length="216" mass="24484">MEEITLEKIDIIKERTGVSYTDAKEALEECDANVVDALIYIEAKEKKSAKFNMDEMYTTKDEFLAWIKEIARKGNVTRIKIKRDDKVVIDIPVNAGIAVGIVGLCIPYLFGIGIFAAVVTNVTIEITKADGSVEIINTIIKNTVDDVVSKMSDMGEDVKEKYNETKDSFSKGNKDNKDNKDTNTDNVYQYTVKFEEKDKEEDKKEDIENENIKEDE</sequence>
<name>A0AA47EL15_9CLOT</name>
<dbReference type="AlphaFoldDB" id="A0AA47EL15"/>
<feature type="region of interest" description="Disordered" evidence="1">
    <location>
        <begin position="197"/>
        <end position="216"/>
    </location>
</feature>
<dbReference type="EMBL" id="CP086239">
    <property type="protein sequence ID" value="WAG60981.1"/>
    <property type="molecule type" value="Genomic_DNA"/>
</dbReference>
<keyword evidence="2" id="KW-1133">Transmembrane helix</keyword>
<proteinExistence type="predicted"/>
<dbReference type="CDD" id="cd14360">
    <property type="entry name" value="UBA_NAC_like_bac"/>
    <property type="match status" value="1"/>
</dbReference>
<evidence type="ECO:0000256" key="1">
    <source>
        <dbReference type="SAM" id="MobiDB-lite"/>
    </source>
</evidence>
<evidence type="ECO:0000256" key="2">
    <source>
        <dbReference type="SAM" id="Phobius"/>
    </source>
</evidence>
<dbReference type="InterPro" id="IPR025642">
    <property type="entry name" value="DUF4342"/>
</dbReference>
<dbReference type="Proteomes" id="UP001164733">
    <property type="component" value="Chromosome"/>
</dbReference>
<dbReference type="RefSeq" id="WP_216119734.1">
    <property type="nucleotide sequence ID" value="NZ_CP086239.1"/>
</dbReference>
<organism evidence="4 5">
    <name type="scientific">Clostridium estertheticum</name>
    <dbReference type="NCBI Taxonomy" id="238834"/>
    <lineage>
        <taxon>Bacteria</taxon>
        <taxon>Bacillati</taxon>
        <taxon>Bacillota</taxon>
        <taxon>Clostridia</taxon>
        <taxon>Eubacteriales</taxon>
        <taxon>Clostridiaceae</taxon>
        <taxon>Clostridium</taxon>
    </lineage>
</organism>
<feature type="domain" description="DUF4342" evidence="3">
    <location>
        <begin position="51"/>
        <end position="128"/>
    </location>
</feature>
<gene>
    <name evidence="4" type="ORF">LL038_01650</name>
</gene>
<feature type="compositionally biased region" description="Basic and acidic residues" evidence="1">
    <location>
        <begin position="161"/>
        <end position="183"/>
    </location>
</feature>
<evidence type="ECO:0000259" key="3">
    <source>
        <dbReference type="Pfam" id="PF14242"/>
    </source>
</evidence>
<evidence type="ECO:0000313" key="5">
    <source>
        <dbReference type="Proteomes" id="UP001164733"/>
    </source>
</evidence>
<feature type="region of interest" description="Disordered" evidence="1">
    <location>
        <begin position="161"/>
        <end position="187"/>
    </location>
</feature>